<keyword evidence="1" id="KW-0805">Transcription regulation</keyword>
<dbReference type="Pfam" id="PF13377">
    <property type="entry name" value="Peripla_BP_3"/>
    <property type="match status" value="1"/>
</dbReference>
<reference evidence="5 6" key="1">
    <citation type="submission" date="2018-07" db="EMBL/GenBank/DDBJ databases">
        <title>Lottiidibacillus patelloidae gen. nov., sp. nov., isolated from the intestinal tract of a marine limpet and the reclassification of B. taeanensis BH030017T, B. algicola KMM 3737T and B. hwajinpoensis SW-72T as genus Lottiidibacillus.</title>
        <authorList>
            <person name="Liu R."/>
            <person name="Huang Z."/>
        </authorList>
    </citation>
    <scope>NUCLEOTIDE SEQUENCE [LARGE SCALE GENOMIC DNA]</scope>
    <source>
        <strain evidence="5 6">BH030017</strain>
    </source>
</reference>
<dbReference type="CDD" id="cd06267">
    <property type="entry name" value="PBP1_LacI_sugar_binding-like"/>
    <property type="match status" value="1"/>
</dbReference>
<dbReference type="Gene3D" id="3.40.50.2300">
    <property type="match status" value="2"/>
</dbReference>
<dbReference type="PANTHER" id="PTHR30146">
    <property type="entry name" value="LACI-RELATED TRANSCRIPTIONAL REPRESSOR"/>
    <property type="match status" value="1"/>
</dbReference>
<dbReference type="InterPro" id="IPR046335">
    <property type="entry name" value="LacI/GalR-like_sensor"/>
</dbReference>
<name>A0A366Y333_9BACI</name>
<keyword evidence="2" id="KW-0238">DNA-binding</keyword>
<feature type="domain" description="HTH lacI-type" evidence="4">
    <location>
        <begin position="5"/>
        <end position="59"/>
    </location>
</feature>
<evidence type="ECO:0000256" key="3">
    <source>
        <dbReference type="ARBA" id="ARBA00023163"/>
    </source>
</evidence>
<comment type="caution">
    <text evidence="5">The sequence shown here is derived from an EMBL/GenBank/DDBJ whole genome shotgun (WGS) entry which is preliminary data.</text>
</comment>
<dbReference type="InterPro" id="IPR010982">
    <property type="entry name" value="Lambda_DNA-bd_dom_sf"/>
</dbReference>
<dbReference type="Pfam" id="PF00356">
    <property type="entry name" value="LacI"/>
    <property type="match status" value="1"/>
</dbReference>
<evidence type="ECO:0000256" key="1">
    <source>
        <dbReference type="ARBA" id="ARBA00023015"/>
    </source>
</evidence>
<dbReference type="SMART" id="SM00354">
    <property type="entry name" value="HTH_LACI"/>
    <property type="match status" value="1"/>
</dbReference>
<evidence type="ECO:0000313" key="5">
    <source>
        <dbReference type="EMBL" id="RBW70794.1"/>
    </source>
</evidence>
<dbReference type="PANTHER" id="PTHR30146:SF109">
    <property type="entry name" value="HTH-TYPE TRANSCRIPTIONAL REGULATOR GALS"/>
    <property type="match status" value="1"/>
</dbReference>
<dbReference type="SUPFAM" id="SSF53822">
    <property type="entry name" value="Periplasmic binding protein-like I"/>
    <property type="match status" value="1"/>
</dbReference>
<dbReference type="CDD" id="cd01392">
    <property type="entry name" value="HTH_LacI"/>
    <property type="match status" value="1"/>
</dbReference>
<dbReference type="Proteomes" id="UP000253314">
    <property type="component" value="Unassembled WGS sequence"/>
</dbReference>
<proteinExistence type="predicted"/>
<dbReference type="AlphaFoldDB" id="A0A366Y333"/>
<evidence type="ECO:0000313" key="6">
    <source>
        <dbReference type="Proteomes" id="UP000253314"/>
    </source>
</evidence>
<dbReference type="GO" id="GO:0000976">
    <property type="term" value="F:transcription cis-regulatory region binding"/>
    <property type="evidence" value="ECO:0007669"/>
    <property type="project" value="TreeGrafter"/>
</dbReference>
<keyword evidence="3" id="KW-0804">Transcription</keyword>
<keyword evidence="6" id="KW-1185">Reference proteome</keyword>
<accession>A0A366Y333</accession>
<gene>
    <name evidence="5" type="ORF">DS031_04790</name>
</gene>
<dbReference type="PROSITE" id="PS50932">
    <property type="entry name" value="HTH_LACI_2"/>
    <property type="match status" value="1"/>
</dbReference>
<protein>
    <recommendedName>
        <fullName evidence="4">HTH lacI-type domain-containing protein</fullName>
    </recommendedName>
</protein>
<dbReference type="SUPFAM" id="SSF47413">
    <property type="entry name" value="lambda repressor-like DNA-binding domains"/>
    <property type="match status" value="1"/>
</dbReference>
<dbReference type="GO" id="GO:0003700">
    <property type="term" value="F:DNA-binding transcription factor activity"/>
    <property type="evidence" value="ECO:0007669"/>
    <property type="project" value="TreeGrafter"/>
</dbReference>
<organism evidence="5 6">
    <name type="scientific">Bacillus taeanensis</name>
    <dbReference type="NCBI Taxonomy" id="273032"/>
    <lineage>
        <taxon>Bacteria</taxon>
        <taxon>Bacillati</taxon>
        <taxon>Bacillota</taxon>
        <taxon>Bacilli</taxon>
        <taxon>Bacillales</taxon>
        <taxon>Bacillaceae</taxon>
        <taxon>Bacillus</taxon>
    </lineage>
</organism>
<evidence type="ECO:0000259" key="4">
    <source>
        <dbReference type="PROSITE" id="PS50932"/>
    </source>
</evidence>
<dbReference type="Gene3D" id="1.10.260.40">
    <property type="entry name" value="lambda repressor-like DNA-binding domains"/>
    <property type="match status" value="1"/>
</dbReference>
<sequence length="338" mass="37647">MKKEINITEVARKAGVSTATVSRVFNNSGPVKESTRKKIEKIIEETGYRPNILARELADKKTHLIGLIVHDMRGEGIPRSITGVSTVLEENGYNLLIACSNGNINSEIKHFEIFRSKRVEGILFATKEFKKEHRELIKSLPIPVVVMLQDTEKEQISYVTFDNYNFGKESAQKLIDLGHKQFAVVGGPMHSVNSEQRKKGVLDAVSENGIAISPLLIRHGDYSIEEGYIQTNKMLAAGTSFTALIAINDGMAIGAVNCLQDHGIRVPEEVSVLGLDDTVLAKASRLELSGVYYSYSELGKESARLLLKQIQADEFQFDKYIVPYTINLRESVAKRRHV</sequence>
<dbReference type="RefSeq" id="WP_113804787.1">
    <property type="nucleotide sequence ID" value="NZ_QOCW01000003.1"/>
</dbReference>
<dbReference type="InterPro" id="IPR000843">
    <property type="entry name" value="HTH_LacI"/>
</dbReference>
<dbReference type="OrthoDB" id="3180992at2"/>
<dbReference type="InterPro" id="IPR028082">
    <property type="entry name" value="Peripla_BP_I"/>
</dbReference>
<evidence type="ECO:0000256" key="2">
    <source>
        <dbReference type="ARBA" id="ARBA00023125"/>
    </source>
</evidence>
<dbReference type="EMBL" id="QOCW01000003">
    <property type="protein sequence ID" value="RBW70794.1"/>
    <property type="molecule type" value="Genomic_DNA"/>
</dbReference>